<comment type="catalytic activity">
    <reaction evidence="9 10">
        <text>oxaloacetate + ATP = phosphoenolpyruvate + ADP + CO2</text>
        <dbReference type="Rhea" id="RHEA:18617"/>
        <dbReference type="ChEBI" id="CHEBI:16452"/>
        <dbReference type="ChEBI" id="CHEBI:16526"/>
        <dbReference type="ChEBI" id="CHEBI:30616"/>
        <dbReference type="ChEBI" id="CHEBI:58702"/>
        <dbReference type="ChEBI" id="CHEBI:456216"/>
        <dbReference type="EC" id="4.1.1.49"/>
    </reaction>
</comment>
<gene>
    <name evidence="10" type="primary">pckA</name>
    <name evidence="11" type="ORF">BIP78_1463</name>
</gene>
<feature type="binding site" evidence="10">
    <location>
        <position position="266"/>
    </location>
    <ligand>
        <name>Mn(2+)</name>
        <dbReference type="ChEBI" id="CHEBI:29035"/>
    </ligand>
</feature>
<feature type="binding site" evidence="10">
    <location>
        <begin position="456"/>
        <end position="457"/>
    </location>
    <ligand>
        <name>ATP</name>
        <dbReference type="ChEBI" id="CHEBI:30616"/>
    </ligand>
</feature>
<keyword evidence="8 10" id="KW-0456">Lyase</keyword>
<comment type="caution">
    <text evidence="10">Lacks conserved residue(s) required for the propagation of feature annotation.</text>
</comment>
<keyword evidence="11" id="KW-0808">Transferase</keyword>
<keyword evidence="6 10" id="KW-0210">Decarboxylase</keyword>
<comment type="cofactor">
    <cofactor evidence="10">
        <name>Mn(2+)</name>
        <dbReference type="ChEBI" id="CHEBI:29035"/>
    </cofactor>
    <text evidence="10">Binds 1 Mn(2+) ion per subunit.</text>
</comment>
<name>A0A410FVW6_BIPS1</name>
<comment type="similarity">
    <text evidence="2 10">Belongs to the phosphoenolpyruvate carboxykinase (ATP) family.</text>
</comment>
<dbReference type="Gene3D" id="2.170.8.10">
    <property type="entry name" value="Phosphoenolpyruvate Carboxykinase, domain 2"/>
    <property type="match status" value="1"/>
</dbReference>
<evidence type="ECO:0000313" key="12">
    <source>
        <dbReference type="Proteomes" id="UP000287233"/>
    </source>
</evidence>
<keyword evidence="10" id="KW-0479">Metal-binding</keyword>
<feature type="binding site" evidence="10">
    <location>
        <position position="337"/>
    </location>
    <ligand>
        <name>ATP</name>
        <dbReference type="ChEBI" id="CHEBI:30616"/>
    </ligand>
</feature>
<dbReference type="KEGG" id="bih:BIP78_1463"/>
<dbReference type="Proteomes" id="UP000287233">
    <property type="component" value="Chromosome"/>
</dbReference>
<comment type="function">
    <text evidence="10">Involved in the gluconeogenesis. Catalyzes the conversion of oxaloacetate (OAA) to phosphoenolpyruvate (PEP) through direct phosphoryl transfer between the nucleoside triphosphate and OAA.</text>
</comment>
<dbReference type="GO" id="GO:0004612">
    <property type="term" value="F:phosphoenolpyruvate carboxykinase (ATP) activity"/>
    <property type="evidence" value="ECO:0007669"/>
    <property type="project" value="UniProtKB-UniRule"/>
</dbReference>
<evidence type="ECO:0000313" key="11">
    <source>
        <dbReference type="EMBL" id="QAA77229.1"/>
    </source>
</evidence>
<feature type="binding site" evidence="10">
    <location>
        <position position="210"/>
    </location>
    <ligand>
        <name>ATP</name>
        <dbReference type="ChEBI" id="CHEBI:30616"/>
    </ligand>
</feature>
<organism evidence="11 12">
    <name type="scientific">Bipolaricaulis sibiricus</name>
    <dbReference type="NCBI Taxonomy" id="2501609"/>
    <lineage>
        <taxon>Bacteria</taxon>
        <taxon>Candidatus Bipolaricaulota</taxon>
        <taxon>Candidatus Bipolaricaulia</taxon>
        <taxon>Candidatus Bipolaricaulales</taxon>
        <taxon>Candidatus Bipolaricaulaceae</taxon>
        <taxon>Candidatus Bipolaricaulis</taxon>
    </lineage>
</organism>
<keyword evidence="11" id="KW-0418">Kinase</keyword>
<accession>A0A410FVW6</accession>
<feature type="binding site" evidence="10">
    <location>
        <position position="229"/>
    </location>
    <ligand>
        <name>Mn(2+)</name>
        <dbReference type="ChEBI" id="CHEBI:29035"/>
    </ligand>
</feature>
<feature type="binding site" evidence="10">
    <location>
        <position position="229"/>
    </location>
    <ligand>
        <name>ATP</name>
        <dbReference type="ChEBI" id="CHEBI:30616"/>
    </ligand>
</feature>
<dbReference type="PANTHER" id="PTHR30031:SF0">
    <property type="entry name" value="PHOSPHOENOLPYRUVATE CARBOXYKINASE (ATP)"/>
    <property type="match status" value="1"/>
</dbReference>
<dbReference type="GO" id="GO:0006094">
    <property type="term" value="P:gluconeogenesis"/>
    <property type="evidence" value="ECO:0007669"/>
    <property type="project" value="UniProtKB-UniRule"/>
</dbReference>
<sequence length="549" mass="60651">MDGERAAESALHSHPNVREDPARRELIAEAIARREAWVSTSGALATWTQSESTGRRPQDTYLVDHPQIHGEIDWTSPYCHPMPPATFELLLADAWNALRAKPRLFAMRRALGADPAYALPVQVITDRALTALFADNMFRPVPKGAERSVFADRPFTLLALPHDKLDPAKYAGHLRLDPERGQTSNLAVAIDLHHRVGIVYGSAYLGSVKKLMFTVMNFLLPPLGVLPLHGAANVGSDGTSALFLGLSGTGKTSLSSDPERALLGDDEHGWNEHGIFNFEWGCYAKMIGLDPDKEPDIYRAVMRPAPPEEHGAIVENAFITPDGRFDFHDRRLTENSRASYPLSFIRNADPTGRAGHPRAMILLTADAHGVLPPVARLEPDQAKLWFLMGYTSVLAGTETGVVEPRSTFSRFFGAPFMPRLPHAYTDLLGVYLDRYQTEVWLVNTGWSGGAYGSGARIDIRLTRRMVRAALSGELDRADFNLDRRFRVWVPTSCPGVPAEILCPEEAWTDKAAYARRADLLASHFAQEYEKSFAKLGISPRVAAQCPGRP</sequence>
<dbReference type="Pfam" id="PF01293">
    <property type="entry name" value="PEPCK_ATP"/>
    <property type="match status" value="1"/>
</dbReference>
<feature type="binding site" evidence="10">
    <location>
        <position position="337"/>
    </location>
    <ligand>
        <name>substrate</name>
    </ligand>
</feature>
<dbReference type="SUPFAM" id="SSF53795">
    <property type="entry name" value="PEP carboxykinase-like"/>
    <property type="match status" value="1"/>
</dbReference>
<reference evidence="12" key="1">
    <citation type="submission" date="2018-12" db="EMBL/GenBank/DDBJ databases">
        <title>Complete genome sequence of an uncultured bacterium of the candidate phylum Bipolaricaulota.</title>
        <authorList>
            <person name="Kadnikov V.V."/>
            <person name="Mardanov A.V."/>
            <person name="Beletsky A.V."/>
            <person name="Frank Y.A."/>
            <person name="Karnachuk O.V."/>
            <person name="Ravin N.V."/>
        </authorList>
    </citation>
    <scope>NUCLEOTIDE SEQUENCE [LARGE SCALE GENOMIC DNA]</scope>
</reference>
<dbReference type="HAMAP" id="MF_00453">
    <property type="entry name" value="PEPCK_ATP"/>
    <property type="match status" value="1"/>
</dbReference>
<dbReference type="PIRSF" id="PIRSF006294">
    <property type="entry name" value="PEP_crbxkin"/>
    <property type="match status" value="1"/>
</dbReference>
<comment type="subcellular location">
    <subcellularLocation>
        <location evidence="10">Cytoplasm</location>
    </subcellularLocation>
</comment>
<feature type="binding site" evidence="10">
    <location>
        <position position="210"/>
    </location>
    <ligand>
        <name>Mn(2+)</name>
        <dbReference type="ChEBI" id="CHEBI:29035"/>
    </ligand>
</feature>
<evidence type="ECO:0000256" key="9">
    <source>
        <dbReference type="ARBA" id="ARBA00047371"/>
    </source>
</evidence>
<evidence type="ECO:0000256" key="8">
    <source>
        <dbReference type="ARBA" id="ARBA00023239"/>
    </source>
</evidence>
<dbReference type="SUPFAM" id="SSF68923">
    <property type="entry name" value="PEP carboxykinase N-terminal domain"/>
    <property type="match status" value="1"/>
</dbReference>
<dbReference type="GO" id="GO:0046872">
    <property type="term" value="F:metal ion binding"/>
    <property type="evidence" value="ECO:0007669"/>
    <property type="project" value="UniProtKB-KW"/>
</dbReference>
<dbReference type="InterPro" id="IPR008210">
    <property type="entry name" value="PEP_carboxykinase_N"/>
</dbReference>
<dbReference type="GO" id="GO:0016301">
    <property type="term" value="F:kinase activity"/>
    <property type="evidence" value="ECO:0007669"/>
    <property type="project" value="UniProtKB-KW"/>
</dbReference>
<dbReference type="GO" id="GO:0005829">
    <property type="term" value="C:cytosol"/>
    <property type="evidence" value="ECO:0007669"/>
    <property type="project" value="TreeGrafter"/>
</dbReference>
<evidence type="ECO:0000256" key="4">
    <source>
        <dbReference type="ARBA" id="ARBA00022432"/>
    </source>
</evidence>
<evidence type="ECO:0000256" key="7">
    <source>
        <dbReference type="ARBA" id="ARBA00022840"/>
    </source>
</evidence>
<dbReference type="InterPro" id="IPR001272">
    <property type="entry name" value="PEP_carboxykinase_ATP"/>
</dbReference>
<keyword evidence="4 10" id="KW-0312">Gluconeogenesis</keyword>
<dbReference type="Gene3D" id="3.40.449.10">
    <property type="entry name" value="Phosphoenolpyruvate Carboxykinase, domain 1"/>
    <property type="match status" value="1"/>
</dbReference>
<keyword evidence="11" id="KW-0670">Pyruvate</keyword>
<keyword evidence="10" id="KW-0464">Manganese</keyword>
<dbReference type="AlphaFoldDB" id="A0A410FVW6"/>
<evidence type="ECO:0000256" key="3">
    <source>
        <dbReference type="ARBA" id="ARBA00012363"/>
    </source>
</evidence>
<proteinExistence type="inferred from homology"/>
<feature type="binding site" evidence="10">
    <location>
        <position position="294"/>
    </location>
    <ligand>
        <name>ATP</name>
        <dbReference type="ChEBI" id="CHEBI:30616"/>
    </ligand>
</feature>
<dbReference type="GO" id="GO:0005524">
    <property type="term" value="F:ATP binding"/>
    <property type="evidence" value="ECO:0007669"/>
    <property type="project" value="UniProtKB-UniRule"/>
</dbReference>
<keyword evidence="10" id="KW-0963">Cytoplasm</keyword>
<dbReference type="EMBL" id="CP034928">
    <property type="protein sequence ID" value="QAA77229.1"/>
    <property type="molecule type" value="Genomic_DNA"/>
</dbReference>
<dbReference type="InterPro" id="IPR013035">
    <property type="entry name" value="PEP_carboxykinase_C"/>
</dbReference>
<keyword evidence="7 10" id="KW-0067">ATP-binding</keyword>
<dbReference type="UniPathway" id="UPA00138"/>
<feature type="binding site" evidence="10">
    <location>
        <position position="462"/>
    </location>
    <ligand>
        <name>ATP</name>
        <dbReference type="ChEBI" id="CHEBI:30616"/>
    </ligand>
</feature>
<dbReference type="Gene3D" id="3.90.228.20">
    <property type="match status" value="1"/>
</dbReference>
<feature type="binding site" evidence="10">
    <location>
        <position position="210"/>
    </location>
    <ligand>
        <name>substrate</name>
    </ligand>
</feature>
<dbReference type="PANTHER" id="PTHR30031">
    <property type="entry name" value="PHOSPHOENOLPYRUVATE CARBOXYKINASE ATP"/>
    <property type="match status" value="1"/>
</dbReference>
<feature type="binding site" evidence="10">
    <location>
        <position position="55"/>
    </location>
    <ligand>
        <name>substrate</name>
    </ligand>
</feature>
<feature type="binding site" evidence="10">
    <location>
        <position position="204"/>
    </location>
    <ligand>
        <name>substrate</name>
    </ligand>
</feature>
<dbReference type="EC" id="4.1.1.49" evidence="3 10"/>
<evidence type="ECO:0000256" key="6">
    <source>
        <dbReference type="ARBA" id="ARBA00022793"/>
    </source>
</evidence>
<evidence type="ECO:0000256" key="1">
    <source>
        <dbReference type="ARBA" id="ARBA00004742"/>
    </source>
</evidence>
<protein>
    <recommendedName>
        <fullName evidence="3 10">Phosphoenolpyruvate carboxykinase (ATP)</fullName>
        <shortName evidence="10">PCK</shortName>
        <shortName evidence="10">PEP carboxykinase</shortName>
        <shortName evidence="10">PEPCK</shortName>
        <ecNumber evidence="3 10">4.1.1.49</ecNumber>
    </recommendedName>
</protein>
<evidence type="ECO:0000256" key="2">
    <source>
        <dbReference type="ARBA" id="ARBA00006052"/>
    </source>
</evidence>
<evidence type="ECO:0000256" key="10">
    <source>
        <dbReference type="HAMAP-Rule" id="MF_00453"/>
    </source>
</evidence>
<evidence type="ECO:0000256" key="5">
    <source>
        <dbReference type="ARBA" id="ARBA00022741"/>
    </source>
</evidence>
<comment type="pathway">
    <text evidence="1 10">Carbohydrate biosynthesis; gluconeogenesis.</text>
</comment>
<keyword evidence="5 10" id="KW-0547">Nucleotide-binding</keyword>